<dbReference type="PANTHER" id="PTHR40622">
    <property type="match status" value="1"/>
</dbReference>
<reference evidence="5" key="1">
    <citation type="journal article" date="2020" name="Stud. Mycol.">
        <title>101 Dothideomycetes genomes: a test case for predicting lifestyles and emergence of pathogens.</title>
        <authorList>
            <person name="Haridas S."/>
            <person name="Albert R."/>
            <person name="Binder M."/>
            <person name="Bloem J."/>
            <person name="Labutti K."/>
            <person name="Salamov A."/>
            <person name="Andreopoulos B."/>
            <person name="Baker S."/>
            <person name="Barry K."/>
            <person name="Bills G."/>
            <person name="Bluhm B."/>
            <person name="Cannon C."/>
            <person name="Castanera R."/>
            <person name="Culley D."/>
            <person name="Daum C."/>
            <person name="Ezra D."/>
            <person name="Gonzalez J."/>
            <person name="Henrissat B."/>
            <person name="Kuo A."/>
            <person name="Liang C."/>
            <person name="Lipzen A."/>
            <person name="Lutzoni F."/>
            <person name="Magnuson J."/>
            <person name="Mondo S."/>
            <person name="Nolan M."/>
            <person name="Ohm R."/>
            <person name="Pangilinan J."/>
            <person name="Park H.-J."/>
            <person name="Ramirez L."/>
            <person name="Alfaro M."/>
            <person name="Sun H."/>
            <person name="Tritt A."/>
            <person name="Yoshinaga Y."/>
            <person name="Zwiers L.-H."/>
            <person name="Turgeon B."/>
            <person name="Goodwin S."/>
            <person name="Spatafora J."/>
            <person name="Crous P."/>
            <person name="Grigoriev I."/>
        </authorList>
    </citation>
    <scope>NUCLEOTIDE SEQUENCE</scope>
    <source>
        <strain evidence="5">CBS 122681</strain>
    </source>
</reference>
<dbReference type="EMBL" id="MU004575">
    <property type="protein sequence ID" value="KAF2647872.1"/>
    <property type="molecule type" value="Genomic_DNA"/>
</dbReference>
<keyword evidence="2" id="KW-1133">Transmembrane helix</keyword>
<feature type="domain" description="DUF7728" evidence="4">
    <location>
        <begin position="44"/>
        <end position="186"/>
    </location>
</feature>
<dbReference type="InterPro" id="IPR056145">
    <property type="entry name" value="DUF7728"/>
</dbReference>
<evidence type="ECO:0000259" key="4">
    <source>
        <dbReference type="Pfam" id="PF24854"/>
    </source>
</evidence>
<dbReference type="Proteomes" id="UP000799324">
    <property type="component" value="Unassembled WGS sequence"/>
</dbReference>
<keyword evidence="6" id="KW-1185">Reference proteome</keyword>
<sequence length="373" mass="41286">MLTQTGVYATLALAASAVLIPPHMATDDLGDDRALETLAIDPFKRTVALECGECASASAEGNKLEWEQNVGTTYLLDFEVGPGEDTLNIDGAQLYPPTFDHFNEPFYITQVDPHRTSEDALRLRVTGFTFQYNSAETITEAGTELLPMTFRITSIESTSINPPALTINLLKESTGRLMIASFETTKAGNESPIEQEKECKEWPLFCKWKSILADKLNSVKGSMGKGCHKGHKNPMAEETTVGKPPHRFRPGGNQGTKNNHHGHHHHHHGHHRFHMFLRRAFFTILIPILIGICAGTLTYLIGMAIGFLIAIVLAKVRGRGPYERIALEDEEDQDGFDGAKPSSEKEVYAELPQYEAPPVYEEAAEKEVVNETV</sequence>
<name>A0A6A6SKC7_9PLEO</name>
<evidence type="ECO:0000256" key="2">
    <source>
        <dbReference type="SAM" id="Phobius"/>
    </source>
</evidence>
<evidence type="ECO:0000313" key="6">
    <source>
        <dbReference type="Proteomes" id="UP000799324"/>
    </source>
</evidence>
<keyword evidence="2" id="KW-0812">Transmembrane</keyword>
<keyword evidence="3" id="KW-0732">Signal</keyword>
<keyword evidence="2" id="KW-0472">Membrane</keyword>
<dbReference type="Pfam" id="PF24854">
    <property type="entry name" value="DUF7728"/>
    <property type="match status" value="1"/>
</dbReference>
<dbReference type="PANTHER" id="PTHR40622:SF1">
    <property type="match status" value="1"/>
</dbReference>
<feature type="chain" id="PRO_5025554336" description="DUF7728 domain-containing protein" evidence="3">
    <location>
        <begin position="26"/>
        <end position="373"/>
    </location>
</feature>
<gene>
    <name evidence="5" type="ORF">K491DRAFT_723047</name>
</gene>
<evidence type="ECO:0000256" key="3">
    <source>
        <dbReference type="SAM" id="SignalP"/>
    </source>
</evidence>
<evidence type="ECO:0000313" key="5">
    <source>
        <dbReference type="EMBL" id="KAF2647872.1"/>
    </source>
</evidence>
<feature type="compositionally biased region" description="Basic residues" evidence="1">
    <location>
        <begin position="258"/>
        <end position="267"/>
    </location>
</feature>
<organism evidence="5 6">
    <name type="scientific">Lophiostoma macrostomum CBS 122681</name>
    <dbReference type="NCBI Taxonomy" id="1314788"/>
    <lineage>
        <taxon>Eukaryota</taxon>
        <taxon>Fungi</taxon>
        <taxon>Dikarya</taxon>
        <taxon>Ascomycota</taxon>
        <taxon>Pezizomycotina</taxon>
        <taxon>Dothideomycetes</taxon>
        <taxon>Pleosporomycetidae</taxon>
        <taxon>Pleosporales</taxon>
        <taxon>Lophiostomataceae</taxon>
        <taxon>Lophiostoma</taxon>
    </lineage>
</organism>
<evidence type="ECO:0000256" key="1">
    <source>
        <dbReference type="SAM" id="MobiDB-lite"/>
    </source>
</evidence>
<dbReference type="OrthoDB" id="5409353at2759"/>
<dbReference type="AlphaFoldDB" id="A0A6A6SKC7"/>
<feature type="region of interest" description="Disordered" evidence="1">
    <location>
        <begin position="223"/>
        <end position="267"/>
    </location>
</feature>
<feature type="transmembrane region" description="Helical" evidence="2">
    <location>
        <begin position="281"/>
        <end position="314"/>
    </location>
</feature>
<accession>A0A6A6SKC7</accession>
<feature type="signal peptide" evidence="3">
    <location>
        <begin position="1"/>
        <end position="25"/>
    </location>
</feature>
<proteinExistence type="predicted"/>
<protein>
    <recommendedName>
        <fullName evidence="4">DUF7728 domain-containing protein</fullName>
    </recommendedName>
</protein>